<dbReference type="EMBL" id="WSFT01000013">
    <property type="protein sequence ID" value="MBS4537208.1"/>
    <property type="molecule type" value="Genomic_DNA"/>
</dbReference>
<dbReference type="SUPFAM" id="SSF55874">
    <property type="entry name" value="ATPase domain of HSP90 chaperone/DNA topoisomerase II/histidine kinase"/>
    <property type="match status" value="1"/>
</dbReference>
<dbReference type="RefSeq" id="WP_203365174.1">
    <property type="nucleotide sequence ID" value="NZ_WSFT01000013.1"/>
</dbReference>
<dbReference type="Pfam" id="PF07730">
    <property type="entry name" value="HisKA_3"/>
    <property type="match status" value="1"/>
</dbReference>
<dbReference type="InterPro" id="IPR036890">
    <property type="entry name" value="HATPase_C_sf"/>
</dbReference>
<evidence type="ECO:0000313" key="8">
    <source>
        <dbReference type="EMBL" id="MBS4537208.1"/>
    </source>
</evidence>
<dbReference type="InterPro" id="IPR016381">
    <property type="entry name" value="Sig_transdc_His_kinase_DegS"/>
</dbReference>
<proteinExistence type="predicted"/>
<evidence type="ECO:0000256" key="3">
    <source>
        <dbReference type="ARBA" id="ARBA00022679"/>
    </source>
</evidence>
<dbReference type="AlphaFoldDB" id="A0A942URF6"/>
<dbReference type="Gene3D" id="3.30.565.10">
    <property type="entry name" value="Histidine kinase-like ATPase, C-terminal domain"/>
    <property type="match status" value="1"/>
</dbReference>
<dbReference type="EC" id="2.7.13.3" evidence="2"/>
<protein>
    <recommendedName>
        <fullName evidence="2">histidine kinase</fullName>
        <ecNumber evidence="2">2.7.13.3</ecNumber>
    </recommendedName>
</protein>
<dbReference type="Pfam" id="PF05384">
    <property type="entry name" value="DegS"/>
    <property type="match status" value="1"/>
</dbReference>
<evidence type="ECO:0000259" key="7">
    <source>
        <dbReference type="PROSITE" id="PS50109"/>
    </source>
</evidence>
<evidence type="ECO:0000256" key="5">
    <source>
        <dbReference type="ARBA" id="ARBA00023012"/>
    </source>
</evidence>
<dbReference type="InterPro" id="IPR050482">
    <property type="entry name" value="Sensor_HK_TwoCompSys"/>
</dbReference>
<dbReference type="PANTHER" id="PTHR24421">
    <property type="entry name" value="NITRATE/NITRITE SENSOR PROTEIN NARX-RELATED"/>
    <property type="match status" value="1"/>
</dbReference>
<dbReference type="InterPro" id="IPR003594">
    <property type="entry name" value="HATPase_dom"/>
</dbReference>
<dbReference type="InterPro" id="IPR005467">
    <property type="entry name" value="His_kinase_dom"/>
</dbReference>
<sequence>MLGREYGVVILNGTLTGQKINEILDKTISAIECGKQEIFEIAENTRSECEQLNNQLDEIINETKELIKAVDELEIKERKSRNKLAEVSGNFEKYTEEDIRSAYEVANNFRIQLMIKRKEEKDIILKRNELERRLKTNLDTLSRAEKLVSQVGVALEYLSSDLDKVVETVDDLSKKQLLGIKIIKAQEEERQRVARDIHDGPAQSLANVILKTEICEKMLSIDKDKAITELKELKDIVRGSLKDVRKIIYDLRPMSLDDLGLIPTIQRYGQIFFEETGIEVKVNLLEMESELNSYVQLAVFRIIQEALNNVRKHSCATRVLILIEVNEERLNLIIKDNGKGFEVDSLTSSNDDLNSGYGLLGIRERAILLDGMLEIKSSPGEGTKLILILPTNRKDDFNG</sequence>
<dbReference type="Gene3D" id="1.20.5.1930">
    <property type="match status" value="1"/>
</dbReference>
<dbReference type="Proteomes" id="UP000724672">
    <property type="component" value="Unassembled WGS sequence"/>
</dbReference>
<keyword evidence="4 8" id="KW-0418">Kinase</keyword>
<feature type="domain" description="Histidine kinase" evidence="7">
    <location>
        <begin position="196"/>
        <end position="393"/>
    </location>
</feature>
<keyword evidence="6" id="KW-0175">Coiled coil</keyword>
<dbReference type="InterPro" id="IPR008595">
    <property type="entry name" value="DegS"/>
</dbReference>
<dbReference type="PIRSF" id="PIRSF003169">
    <property type="entry name" value="STHK_DegS"/>
    <property type="match status" value="1"/>
</dbReference>
<evidence type="ECO:0000256" key="1">
    <source>
        <dbReference type="ARBA" id="ARBA00000085"/>
    </source>
</evidence>
<dbReference type="GO" id="GO:0016020">
    <property type="term" value="C:membrane"/>
    <property type="evidence" value="ECO:0007669"/>
    <property type="project" value="InterPro"/>
</dbReference>
<evidence type="ECO:0000256" key="2">
    <source>
        <dbReference type="ARBA" id="ARBA00012438"/>
    </source>
</evidence>
<name>A0A942URF6_9FIRM</name>
<reference evidence="8" key="1">
    <citation type="submission" date="2019-12" db="EMBL/GenBank/DDBJ databases">
        <title>Clostridiaceae gen. nov. sp. nov., isolated from sediment in Xinjiang, China.</title>
        <authorList>
            <person name="Zhang R."/>
        </authorList>
    </citation>
    <scope>NUCLEOTIDE SEQUENCE</scope>
    <source>
        <strain evidence="8">D2Q-11</strain>
    </source>
</reference>
<keyword evidence="9" id="KW-1185">Reference proteome</keyword>
<comment type="caution">
    <text evidence="8">The sequence shown here is derived from an EMBL/GenBank/DDBJ whole genome shotgun (WGS) entry which is preliminary data.</text>
</comment>
<dbReference type="PROSITE" id="PS50109">
    <property type="entry name" value="HIS_KIN"/>
    <property type="match status" value="1"/>
</dbReference>
<dbReference type="InterPro" id="IPR011712">
    <property type="entry name" value="Sig_transdc_His_kin_sub3_dim/P"/>
</dbReference>
<evidence type="ECO:0000256" key="6">
    <source>
        <dbReference type="SAM" id="Coils"/>
    </source>
</evidence>
<feature type="coiled-coil region" evidence="6">
    <location>
        <begin position="35"/>
        <end position="76"/>
    </location>
</feature>
<dbReference type="GO" id="GO:0046983">
    <property type="term" value="F:protein dimerization activity"/>
    <property type="evidence" value="ECO:0007669"/>
    <property type="project" value="InterPro"/>
</dbReference>
<keyword evidence="3" id="KW-0808">Transferase</keyword>
<accession>A0A942URF6</accession>
<dbReference type="Pfam" id="PF02518">
    <property type="entry name" value="HATPase_c"/>
    <property type="match status" value="1"/>
</dbReference>
<evidence type="ECO:0000256" key="4">
    <source>
        <dbReference type="ARBA" id="ARBA00022777"/>
    </source>
</evidence>
<evidence type="ECO:0000313" key="9">
    <source>
        <dbReference type="Proteomes" id="UP000724672"/>
    </source>
</evidence>
<gene>
    <name evidence="8" type="ORF">GOQ27_01975</name>
</gene>
<dbReference type="GO" id="GO:0000155">
    <property type="term" value="F:phosphorelay sensor kinase activity"/>
    <property type="evidence" value="ECO:0007669"/>
    <property type="project" value="InterPro"/>
</dbReference>
<dbReference type="PANTHER" id="PTHR24421:SF55">
    <property type="entry name" value="SENSOR HISTIDINE KINASE YDFH"/>
    <property type="match status" value="1"/>
</dbReference>
<keyword evidence="5" id="KW-0902">Two-component regulatory system</keyword>
<comment type="catalytic activity">
    <reaction evidence="1">
        <text>ATP + protein L-histidine = ADP + protein N-phospho-L-histidine.</text>
        <dbReference type="EC" id="2.7.13.3"/>
    </reaction>
</comment>
<organism evidence="8 9">
    <name type="scientific">Anaeromonas frigoriresistens</name>
    <dbReference type="NCBI Taxonomy" id="2683708"/>
    <lineage>
        <taxon>Bacteria</taxon>
        <taxon>Bacillati</taxon>
        <taxon>Bacillota</taxon>
        <taxon>Tissierellia</taxon>
        <taxon>Tissierellales</taxon>
        <taxon>Thermohalobacteraceae</taxon>
        <taxon>Anaeromonas</taxon>
    </lineage>
</organism>
<dbReference type="CDD" id="cd16917">
    <property type="entry name" value="HATPase_UhpB-NarQ-NarX-like"/>
    <property type="match status" value="1"/>
</dbReference>